<dbReference type="Proteomes" id="UP001495910">
    <property type="component" value="Unassembled WGS sequence"/>
</dbReference>
<comment type="caution">
    <text evidence="4">The sequence shown here is derived from an EMBL/GenBank/DDBJ whole genome shotgun (WGS) entry which is preliminary data.</text>
</comment>
<dbReference type="InterPro" id="IPR002347">
    <property type="entry name" value="SDR_fam"/>
</dbReference>
<evidence type="ECO:0000313" key="4">
    <source>
        <dbReference type="EMBL" id="MEM4988188.1"/>
    </source>
</evidence>
<sequence length="233" mass="24443">MKIKDSVAFVTGANRGLGLALVHELLARGASKVYAGVRDPASIKLPGVVAVKLDVTNAEEVAAAAAQCKDVTLLINNAGIARVFSYLDPAAIDTAREIFEANFFGTVRMSQAFTPVLANNKGGAIINILSVASWVNSPELSLYGASKSAAWGFTNGLRTSVRAQGTQVVGLHVGFMDTDMTHGFDLPKVSAQDVAVQTLAGLEAGLEEVLADDITRTVKQGLTTGIYLAPLQR</sequence>
<dbReference type="RefSeq" id="WP_342829650.1">
    <property type="nucleotide sequence ID" value="NZ_JBANDC010000007.1"/>
</dbReference>
<dbReference type="PRINTS" id="PR00080">
    <property type="entry name" value="SDRFAMILY"/>
</dbReference>
<dbReference type="EMBL" id="JBANDC010000007">
    <property type="protein sequence ID" value="MEM4988188.1"/>
    <property type="molecule type" value="Genomic_DNA"/>
</dbReference>
<accession>A0ABU9PW61</accession>
<dbReference type="NCBIfam" id="NF006119">
    <property type="entry name" value="PRK08264.1-5"/>
    <property type="match status" value="1"/>
</dbReference>
<comment type="similarity">
    <text evidence="1 3">Belongs to the short-chain dehydrogenases/reductases (SDR) family.</text>
</comment>
<keyword evidence="5" id="KW-1185">Reference proteome</keyword>
<dbReference type="NCBIfam" id="NF006117">
    <property type="entry name" value="PRK08264.1-3"/>
    <property type="match status" value="1"/>
</dbReference>
<dbReference type="PANTHER" id="PTHR43391:SF91">
    <property type="entry name" value="OS04G0390700 PROTEIN"/>
    <property type="match status" value="1"/>
</dbReference>
<dbReference type="InterPro" id="IPR020904">
    <property type="entry name" value="Sc_DH/Rdtase_CS"/>
</dbReference>
<reference evidence="4 5" key="1">
    <citation type="submission" date="2024-02" db="EMBL/GenBank/DDBJ databases">
        <title>Draft genome sequence of Collimonas sp. strain H4R21, an effective mineral-weathering bacterial strain isolated from the beech rhizosphere.</title>
        <authorList>
            <person name="Morin E."/>
            <person name="Uroz S."/>
            <person name="Leveau J.H.J."/>
            <person name="Kumar R."/>
            <person name="Rey M.W."/>
            <person name="Pham J."/>
        </authorList>
    </citation>
    <scope>NUCLEOTIDE SEQUENCE [LARGE SCALE GENOMIC DNA]</scope>
    <source>
        <strain evidence="4 5">H4R21</strain>
    </source>
</reference>
<organism evidence="4 5">
    <name type="scientific">Collimonas rhizosphaerae</name>
    <dbReference type="NCBI Taxonomy" id="3126357"/>
    <lineage>
        <taxon>Bacteria</taxon>
        <taxon>Pseudomonadati</taxon>
        <taxon>Pseudomonadota</taxon>
        <taxon>Betaproteobacteria</taxon>
        <taxon>Burkholderiales</taxon>
        <taxon>Oxalobacteraceae</taxon>
        <taxon>Collimonas</taxon>
    </lineage>
</organism>
<gene>
    <name evidence="4" type="ORF">V8G57_12405</name>
</gene>
<protein>
    <submittedName>
        <fullName evidence="4">SDR family oxidoreductase</fullName>
    </submittedName>
</protein>
<dbReference type="PROSITE" id="PS00061">
    <property type="entry name" value="ADH_SHORT"/>
    <property type="match status" value="1"/>
</dbReference>
<keyword evidence="2" id="KW-0560">Oxidoreductase</keyword>
<dbReference type="Gene3D" id="3.40.50.720">
    <property type="entry name" value="NAD(P)-binding Rossmann-like Domain"/>
    <property type="match status" value="1"/>
</dbReference>
<evidence type="ECO:0000256" key="2">
    <source>
        <dbReference type="ARBA" id="ARBA00023002"/>
    </source>
</evidence>
<dbReference type="PANTHER" id="PTHR43391">
    <property type="entry name" value="RETINOL DEHYDROGENASE-RELATED"/>
    <property type="match status" value="1"/>
</dbReference>
<evidence type="ECO:0000256" key="3">
    <source>
        <dbReference type="RuleBase" id="RU000363"/>
    </source>
</evidence>
<proteinExistence type="inferred from homology"/>
<dbReference type="PRINTS" id="PR00081">
    <property type="entry name" value="GDHRDH"/>
</dbReference>
<name>A0ABU9PW61_9BURK</name>
<evidence type="ECO:0000256" key="1">
    <source>
        <dbReference type="ARBA" id="ARBA00006484"/>
    </source>
</evidence>
<dbReference type="Pfam" id="PF00106">
    <property type="entry name" value="adh_short"/>
    <property type="match status" value="1"/>
</dbReference>
<dbReference type="SUPFAM" id="SSF51735">
    <property type="entry name" value="NAD(P)-binding Rossmann-fold domains"/>
    <property type="match status" value="1"/>
</dbReference>
<dbReference type="InterPro" id="IPR036291">
    <property type="entry name" value="NAD(P)-bd_dom_sf"/>
</dbReference>
<evidence type="ECO:0000313" key="5">
    <source>
        <dbReference type="Proteomes" id="UP001495910"/>
    </source>
</evidence>